<evidence type="ECO:0000256" key="2">
    <source>
        <dbReference type="ARBA" id="ARBA00022475"/>
    </source>
</evidence>
<dbReference type="Pfam" id="PF08478">
    <property type="entry name" value="POTRA_1"/>
    <property type="match status" value="1"/>
</dbReference>
<evidence type="ECO:0000256" key="8">
    <source>
        <dbReference type="SAM" id="Phobius"/>
    </source>
</evidence>
<dbReference type="PANTHER" id="PTHR37820:SF1">
    <property type="entry name" value="CELL DIVISION PROTEIN FTSQ"/>
    <property type="match status" value="1"/>
</dbReference>
<evidence type="ECO:0000256" key="6">
    <source>
        <dbReference type="ARBA" id="ARBA00023136"/>
    </source>
</evidence>
<keyword evidence="3 10" id="KW-0132">Cell division</keyword>
<sequence length="232" mass="25038">MTWKLIRVRTATGRRWLVVSVLGVVFVAGFLVWLGYGSGAFAVNRVEVRGTTFTDPEKVRASAAIPDGISLLSVDADAVAHRVAELAEVEMVTVSRDWPQTIVIDITERTPHLAVPNGDVFILVDRSGVAFRTVDEPPADTVLVTLDDPGRHDPATAAVLTVLSSLTPQLEDALVEVEAEAATRITLLLSDDRTIFWGDASRSDRKAEVATALLSLSERHFDVSAPDVPTVS</sequence>
<dbReference type="Proteomes" id="UP000317043">
    <property type="component" value="Unassembled WGS sequence"/>
</dbReference>
<dbReference type="PANTHER" id="PTHR37820">
    <property type="entry name" value="CELL DIVISION PROTEIN DIVIB"/>
    <property type="match status" value="1"/>
</dbReference>
<keyword evidence="6 8" id="KW-0472">Membrane</keyword>
<evidence type="ECO:0000256" key="7">
    <source>
        <dbReference type="ARBA" id="ARBA00023306"/>
    </source>
</evidence>
<evidence type="ECO:0000256" key="1">
    <source>
        <dbReference type="ARBA" id="ARBA00004370"/>
    </source>
</evidence>
<dbReference type="OrthoDB" id="9790760at2"/>
<comment type="caution">
    <text evidence="10">The sequence shown here is derived from an EMBL/GenBank/DDBJ whole genome shotgun (WGS) entry which is preliminary data.</text>
</comment>
<dbReference type="GO" id="GO:0051301">
    <property type="term" value="P:cell division"/>
    <property type="evidence" value="ECO:0007669"/>
    <property type="project" value="UniProtKB-KW"/>
</dbReference>
<protein>
    <submittedName>
        <fullName evidence="10">Cell division protein FtsQ</fullName>
    </submittedName>
</protein>
<dbReference type="AlphaFoldDB" id="A0A543B364"/>
<gene>
    <name evidence="10" type="ORF">FB566_4882</name>
</gene>
<evidence type="ECO:0000313" key="10">
    <source>
        <dbReference type="EMBL" id="TQL79281.1"/>
    </source>
</evidence>
<evidence type="ECO:0000256" key="4">
    <source>
        <dbReference type="ARBA" id="ARBA00022692"/>
    </source>
</evidence>
<evidence type="ECO:0000259" key="9">
    <source>
        <dbReference type="PROSITE" id="PS51779"/>
    </source>
</evidence>
<dbReference type="PROSITE" id="PS51779">
    <property type="entry name" value="POTRA"/>
    <property type="match status" value="1"/>
</dbReference>
<feature type="domain" description="POTRA" evidence="9">
    <location>
        <begin position="41"/>
        <end position="109"/>
    </location>
</feature>
<dbReference type="Gene3D" id="3.10.20.310">
    <property type="entry name" value="membrane protein fhac"/>
    <property type="match status" value="1"/>
</dbReference>
<dbReference type="Pfam" id="PF03799">
    <property type="entry name" value="FtsQ_DivIB_C"/>
    <property type="match status" value="1"/>
</dbReference>
<keyword evidence="5 8" id="KW-1133">Transmembrane helix</keyword>
<dbReference type="RefSeq" id="WP_142044467.1">
    <property type="nucleotide sequence ID" value="NZ_JBHTGS010000002.1"/>
</dbReference>
<dbReference type="GO" id="GO:0005886">
    <property type="term" value="C:plasma membrane"/>
    <property type="evidence" value="ECO:0007669"/>
    <property type="project" value="TreeGrafter"/>
</dbReference>
<dbReference type="InterPro" id="IPR034746">
    <property type="entry name" value="POTRA"/>
</dbReference>
<keyword evidence="2" id="KW-1003">Cell membrane</keyword>
<keyword evidence="7" id="KW-0131">Cell cycle</keyword>
<dbReference type="EMBL" id="VFOW01000001">
    <property type="protein sequence ID" value="TQL79281.1"/>
    <property type="molecule type" value="Genomic_DNA"/>
</dbReference>
<evidence type="ECO:0000256" key="3">
    <source>
        <dbReference type="ARBA" id="ARBA00022618"/>
    </source>
</evidence>
<organism evidence="10 11">
    <name type="scientific">Stackebrandtia endophytica</name>
    <dbReference type="NCBI Taxonomy" id="1496996"/>
    <lineage>
        <taxon>Bacteria</taxon>
        <taxon>Bacillati</taxon>
        <taxon>Actinomycetota</taxon>
        <taxon>Actinomycetes</taxon>
        <taxon>Glycomycetales</taxon>
        <taxon>Glycomycetaceae</taxon>
        <taxon>Stackebrandtia</taxon>
    </lineage>
</organism>
<feature type="transmembrane region" description="Helical" evidence="8">
    <location>
        <begin position="16"/>
        <end position="36"/>
    </location>
</feature>
<proteinExistence type="predicted"/>
<dbReference type="InterPro" id="IPR005548">
    <property type="entry name" value="Cell_div_FtsQ/DivIB_C"/>
</dbReference>
<dbReference type="InterPro" id="IPR013685">
    <property type="entry name" value="POTRA_FtsQ_type"/>
</dbReference>
<comment type="subcellular location">
    <subcellularLocation>
        <location evidence="1">Membrane</location>
    </subcellularLocation>
</comment>
<keyword evidence="11" id="KW-1185">Reference proteome</keyword>
<accession>A0A543B364</accession>
<reference evidence="10 11" key="1">
    <citation type="submission" date="2019-06" db="EMBL/GenBank/DDBJ databases">
        <title>Sequencing the genomes of 1000 actinobacteria strains.</title>
        <authorList>
            <person name="Klenk H.-P."/>
        </authorList>
    </citation>
    <scope>NUCLEOTIDE SEQUENCE [LARGE SCALE GENOMIC DNA]</scope>
    <source>
        <strain evidence="10 11">DSM 45928</strain>
    </source>
</reference>
<keyword evidence="4 8" id="KW-0812">Transmembrane</keyword>
<evidence type="ECO:0000313" key="11">
    <source>
        <dbReference type="Proteomes" id="UP000317043"/>
    </source>
</evidence>
<dbReference type="InParanoid" id="A0A543B364"/>
<evidence type="ECO:0000256" key="5">
    <source>
        <dbReference type="ARBA" id="ARBA00022989"/>
    </source>
</evidence>
<dbReference type="InterPro" id="IPR050487">
    <property type="entry name" value="FtsQ_DivIB"/>
</dbReference>
<name>A0A543B364_9ACTN</name>